<evidence type="ECO:0000313" key="1">
    <source>
        <dbReference type="EMBL" id="ROO26487.1"/>
    </source>
</evidence>
<dbReference type="AlphaFoldDB" id="A0A423PLM4"/>
<dbReference type="Proteomes" id="UP000285123">
    <property type="component" value="Unassembled WGS sequence"/>
</dbReference>
<organism evidence="1 2">
    <name type="scientific">Salinisphaera orenii YIM 95161</name>
    <dbReference type="NCBI Taxonomy" id="1051139"/>
    <lineage>
        <taxon>Bacteria</taxon>
        <taxon>Pseudomonadati</taxon>
        <taxon>Pseudomonadota</taxon>
        <taxon>Gammaproteobacteria</taxon>
        <taxon>Salinisphaerales</taxon>
        <taxon>Salinisphaeraceae</taxon>
        <taxon>Salinisphaera</taxon>
    </lineage>
</organism>
<reference evidence="1 2" key="1">
    <citation type="submission" date="2013-10" db="EMBL/GenBank/DDBJ databases">
        <title>Salinisphaera halophila YIM 95161 Genome Sequencing.</title>
        <authorList>
            <person name="Lai Q."/>
            <person name="Li C."/>
            <person name="Shao Z."/>
        </authorList>
    </citation>
    <scope>NUCLEOTIDE SEQUENCE [LARGE SCALE GENOMIC DNA]</scope>
    <source>
        <strain evidence="1 2">YIM 95161</strain>
    </source>
</reference>
<accession>A0A423PLM4</accession>
<gene>
    <name evidence="1" type="ORF">SAHL_12800</name>
</gene>
<dbReference type="AntiFam" id="ANF00208">
    <property type="entry name" value="Shadow ORF (opposite rpmJ)"/>
</dbReference>
<protein>
    <submittedName>
        <fullName evidence="1">Uncharacterized protein</fullName>
    </submittedName>
</protein>
<name>A0A423PLM4_9GAMM</name>
<evidence type="ECO:0000313" key="2">
    <source>
        <dbReference type="Proteomes" id="UP000285123"/>
    </source>
</evidence>
<dbReference type="EMBL" id="AYKF01000100">
    <property type="protein sequence ID" value="ROO26487.1"/>
    <property type="molecule type" value="Genomic_DNA"/>
</dbReference>
<sequence>MEQITMTAPLRRMTLQLRQIFLTEALTFMSYL</sequence>
<comment type="caution">
    <text evidence="1">The sequence shown here is derived from an EMBL/GenBank/DDBJ whole genome shotgun (WGS) entry which is preliminary data.</text>
</comment>
<proteinExistence type="predicted"/>